<comment type="subunit">
    <text evidence="6">Part of the 50S ribosomal subunit. Contacts protein L20.</text>
</comment>
<gene>
    <name evidence="6 9" type="primary">rplU</name>
    <name evidence="9" type="ORF">F3N42_04840</name>
</gene>
<comment type="similarity">
    <text evidence="1 6 7">Belongs to the bacterial ribosomal protein bL21 family.</text>
</comment>
<feature type="compositionally biased region" description="Basic and acidic residues" evidence="8">
    <location>
        <begin position="156"/>
        <end position="166"/>
    </location>
</feature>
<evidence type="ECO:0000256" key="1">
    <source>
        <dbReference type="ARBA" id="ARBA00008563"/>
    </source>
</evidence>
<evidence type="ECO:0000313" key="10">
    <source>
        <dbReference type="Proteomes" id="UP000325372"/>
    </source>
</evidence>
<feature type="compositionally biased region" description="Basic and acidic residues" evidence="8">
    <location>
        <begin position="121"/>
        <end position="132"/>
    </location>
</feature>
<reference evidence="9 10" key="1">
    <citation type="submission" date="2019-09" db="EMBL/GenBank/DDBJ databases">
        <title>Wenzhouxiangella sp. Genome sequencing and assembly.</title>
        <authorList>
            <person name="Zhang R."/>
        </authorList>
    </citation>
    <scope>NUCLEOTIDE SEQUENCE [LARGE SCALE GENOMIC DNA]</scope>
    <source>
        <strain evidence="9 10">W260</strain>
    </source>
</reference>
<dbReference type="GO" id="GO:0019843">
    <property type="term" value="F:rRNA binding"/>
    <property type="evidence" value="ECO:0007669"/>
    <property type="project" value="UniProtKB-UniRule"/>
</dbReference>
<feature type="compositionally biased region" description="Basic residues" evidence="8">
    <location>
        <begin position="110"/>
        <end position="120"/>
    </location>
</feature>
<dbReference type="GO" id="GO:0006412">
    <property type="term" value="P:translation"/>
    <property type="evidence" value="ECO:0007669"/>
    <property type="project" value="UniProtKB-UniRule"/>
</dbReference>
<keyword evidence="3 6" id="KW-0694">RNA-binding</keyword>
<dbReference type="GO" id="GO:0005737">
    <property type="term" value="C:cytoplasm"/>
    <property type="evidence" value="ECO:0007669"/>
    <property type="project" value="UniProtKB-ARBA"/>
</dbReference>
<dbReference type="GO" id="GO:0005840">
    <property type="term" value="C:ribosome"/>
    <property type="evidence" value="ECO:0007669"/>
    <property type="project" value="UniProtKB-KW"/>
</dbReference>
<evidence type="ECO:0000256" key="7">
    <source>
        <dbReference type="RuleBase" id="RU000562"/>
    </source>
</evidence>
<dbReference type="PANTHER" id="PTHR21349">
    <property type="entry name" value="50S RIBOSOMAL PROTEIN L21"/>
    <property type="match status" value="1"/>
</dbReference>
<dbReference type="AlphaFoldDB" id="A0A5N0TC61"/>
<proteinExistence type="inferred from homology"/>
<feature type="compositionally biased region" description="Basic residues" evidence="8">
    <location>
        <begin position="133"/>
        <end position="155"/>
    </location>
</feature>
<evidence type="ECO:0000256" key="2">
    <source>
        <dbReference type="ARBA" id="ARBA00022730"/>
    </source>
</evidence>
<sequence length="166" mass="17536">MYAVFSTGGKQYRATTGDIIKVEKIEAEKGATVELDQVLLVGEGEDVTVGSPLVDGGKVLAKVVEHGRGDKVKIIKFKRRKHQLKRAGHRQYYTALEITGIEGAGDAKPAKKAAPKKAAAKKADGETAEAKKAAPKKAAAKKAAPKKTAAKKTAAKKAESAEKTED</sequence>
<organism evidence="9 10">
    <name type="scientific">Marinihelvus fidelis</name>
    <dbReference type="NCBI Taxonomy" id="2613842"/>
    <lineage>
        <taxon>Bacteria</taxon>
        <taxon>Pseudomonadati</taxon>
        <taxon>Pseudomonadota</taxon>
        <taxon>Gammaproteobacteria</taxon>
        <taxon>Chromatiales</taxon>
        <taxon>Wenzhouxiangellaceae</taxon>
        <taxon>Marinihelvus</taxon>
    </lineage>
</organism>
<evidence type="ECO:0000256" key="5">
    <source>
        <dbReference type="ARBA" id="ARBA00023274"/>
    </source>
</evidence>
<evidence type="ECO:0000256" key="3">
    <source>
        <dbReference type="ARBA" id="ARBA00022884"/>
    </source>
</evidence>
<name>A0A5N0TC61_9GAMM</name>
<evidence type="ECO:0000313" key="9">
    <source>
        <dbReference type="EMBL" id="KAA9132550.1"/>
    </source>
</evidence>
<keyword evidence="2 6" id="KW-0699">rRNA-binding</keyword>
<dbReference type="InterPro" id="IPR001787">
    <property type="entry name" value="Ribosomal_bL21"/>
</dbReference>
<dbReference type="PROSITE" id="PS01169">
    <property type="entry name" value="RIBOSOMAL_L21"/>
    <property type="match status" value="1"/>
</dbReference>
<dbReference type="InterPro" id="IPR028909">
    <property type="entry name" value="bL21-like"/>
</dbReference>
<dbReference type="PANTHER" id="PTHR21349:SF0">
    <property type="entry name" value="LARGE RIBOSOMAL SUBUNIT PROTEIN BL21M"/>
    <property type="match status" value="1"/>
</dbReference>
<dbReference type="InterPro" id="IPR036164">
    <property type="entry name" value="bL21-like_sf"/>
</dbReference>
<dbReference type="SUPFAM" id="SSF141091">
    <property type="entry name" value="L21p-like"/>
    <property type="match status" value="1"/>
</dbReference>
<keyword evidence="10" id="KW-1185">Reference proteome</keyword>
<comment type="function">
    <text evidence="6 7">This protein binds to 23S rRNA in the presence of protein L20.</text>
</comment>
<evidence type="ECO:0000256" key="8">
    <source>
        <dbReference type="SAM" id="MobiDB-lite"/>
    </source>
</evidence>
<dbReference type="Proteomes" id="UP000325372">
    <property type="component" value="Unassembled WGS sequence"/>
</dbReference>
<feature type="region of interest" description="Disordered" evidence="8">
    <location>
        <begin position="104"/>
        <end position="166"/>
    </location>
</feature>
<accession>A0A5N0TC61</accession>
<dbReference type="GO" id="GO:1990904">
    <property type="term" value="C:ribonucleoprotein complex"/>
    <property type="evidence" value="ECO:0007669"/>
    <property type="project" value="UniProtKB-KW"/>
</dbReference>
<dbReference type="GO" id="GO:0003735">
    <property type="term" value="F:structural constituent of ribosome"/>
    <property type="evidence" value="ECO:0007669"/>
    <property type="project" value="InterPro"/>
</dbReference>
<dbReference type="NCBIfam" id="TIGR00061">
    <property type="entry name" value="L21"/>
    <property type="match status" value="1"/>
</dbReference>
<comment type="caution">
    <text evidence="9">The sequence shown here is derived from an EMBL/GenBank/DDBJ whole genome shotgun (WGS) entry which is preliminary data.</text>
</comment>
<dbReference type="InterPro" id="IPR018258">
    <property type="entry name" value="Ribosomal_bL21_CS"/>
</dbReference>
<keyword evidence="5 6" id="KW-0687">Ribonucleoprotein</keyword>
<protein>
    <recommendedName>
        <fullName evidence="6">Large ribosomal subunit protein bL21</fullName>
    </recommendedName>
</protein>
<dbReference type="Pfam" id="PF00829">
    <property type="entry name" value="Ribosomal_L21p"/>
    <property type="match status" value="1"/>
</dbReference>
<keyword evidence="4 6" id="KW-0689">Ribosomal protein</keyword>
<dbReference type="HAMAP" id="MF_01363">
    <property type="entry name" value="Ribosomal_bL21"/>
    <property type="match status" value="1"/>
</dbReference>
<dbReference type="EMBL" id="VYXP01000003">
    <property type="protein sequence ID" value="KAA9132550.1"/>
    <property type="molecule type" value="Genomic_DNA"/>
</dbReference>
<evidence type="ECO:0000256" key="4">
    <source>
        <dbReference type="ARBA" id="ARBA00022980"/>
    </source>
</evidence>
<evidence type="ECO:0000256" key="6">
    <source>
        <dbReference type="HAMAP-Rule" id="MF_01363"/>
    </source>
</evidence>